<organism evidence="2 3">
    <name type="scientific">Vibrio owensii CAIM 1854 = LMG 25443</name>
    <dbReference type="NCBI Taxonomy" id="1229493"/>
    <lineage>
        <taxon>Bacteria</taxon>
        <taxon>Pseudomonadati</taxon>
        <taxon>Pseudomonadota</taxon>
        <taxon>Gammaproteobacteria</taxon>
        <taxon>Vibrionales</taxon>
        <taxon>Vibrionaceae</taxon>
        <taxon>Vibrio</taxon>
    </lineage>
</organism>
<dbReference type="AlphaFoldDB" id="A0A0C1WAG3"/>
<evidence type="ECO:0000256" key="1">
    <source>
        <dbReference type="SAM" id="MobiDB-lite"/>
    </source>
</evidence>
<reference evidence="2 3" key="1">
    <citation type="submission" date="2014-07" db="EMBL/GenBank/DDBJ databases">
        <title>Unique and conserved regions in Vibrio harveyi and related species in comparison with the shrimp pathogen Vibrio harveyi CAIM 1792.</title>
        <authorList>
            <person name="Espinoza-Valles I."/>
            <person name="Vora G."/>
            <person name="Leekitcharoenphon P."/>
            <person name="Ussery D."/>
            <person name="Hoj L."/>
            <person name="Gomez-Gil B."/>
        </authorList>
    </citation>
    <scope>NUCLEOTIDE SEQUENCE [LARGE SCALE GENOMIC DNA]</scope>
    <source>
        <strain evidence="3">CAIM 1854 / LMG 25443</strain>
    </source>
</reference>
<accession>A0A0C1WAG3</accession>
<sequence>MSEQQPYRRESEPTFSKRPEGYQETLEMLKQPNSRPFYDTVLKYAPDTFMNVKEFGKECLKELKTIPAANPFDCIADVVHMLDHLVQAGAVESKRVDIREGHHDRLVGARIEYRRIMKSLDA</sequence>
<dbReference type="EMBL" id="JPRD01000015">
    <property type="protein sequence ID" value="KIF53307.1"/>
    <property type="molecule type" value="Genomic_DNA"/>
</dbReference>
<gene>
    <name evidence="2" type="ORF">H735_10310</name>
</gene>
<evidence type="ECO:0000313" key="2">
    <source>
        <dbReference type="EMBL" id="KIF53307.1"/>
    </source>
</evidence>
<dbReference type="PATRIC" id="fig|1229493.5.peg.1149"/>
<feature type="compositionally biased region" description="Basic and acidic residues" evidence="1">
    <location>
        <begin position="1"/>
        <end position="21"/>
    </location>
</feature>
<proteinExistence type="predicted"/>
<dbReference type="Proteomes" id="UP000031586">
    <property type="component" value="Unassembled WGS sequence"/>
</dbReference>
<comment type="caution">
    <text evidence="2">The sequence shown here is derived from an EMBL/GenBank/DDBJ whole genome shotgun (WGS) entry which is preliminary data.</text>
</comment>
<feature type="region of interest" description="Disordered" evidence="1">
    <location>
        <begin position="1"/>
        <end position="23"/>
    </location>
</feature>
<dbReference type="RefSeq" id="WP_020194503.1">
    <property type="nucleotide sequence ID" value="NZ_BAOH01000005.1"/>
</dbReference>
<evidence type="ECO:0000313" key="3">
    <source>
        <dbReference type="Proteomes" id="UP000031586"/>
    </source>
</evidence>
<name>A0A0C1WAG3_9VIBR</name>
<protein>
    <submittedName>
        <fullName evidence="2">Uncharacterized protein</fullName>
    </submittedName>
</protein>